<dbReference type="SUPFAM" id="SSF51735">
    <property type="entry name" value="NAD(P)-binding Rossmann-fold domains"/>
    <property type="match status" value="1"/>
</dbReference>
<evidence type="ECO:0000313" key="4">
    <source>
        <dbReference type="EMBL" id="MCA9382771.1"/>
    </source>
</evidence>
<keyword evidence="2" id="KW-0560">Oxidoreductase</keyword>
<protein>
    <recommendedName>
        <fullName evidence="2">dTDP-4-dehydrorhamnose reductase</fullName>
        <ecNumber evidence="2">1.1.1.133</ecNumber>
    </recommendedName>
</protein>
<dbReference type="InterPro" id="IPR029903">
    <property type="entry name" value="RmlD-like-bd"/>
</dbReference>
<name>A0A955L4Y2_9BACT</name>
<dbReference type="Proteomes" id="UP000783287">
    <property type="component" value="Unassembled WGS sequence"/>
</dbReference>
<keyword evidence="2" id="KW-0521">NADP</keyword>
<dbReference type="InterPro" id="IPR036291">
    <property type="entry name" value="NAD(P)-bd_dom_sf"/>
</dbReference>
<evidence type="ECO:0000259" key="3">
    <source>
        <dbReference type="Pfam" id="PF04321"/>
    </source>
</evidence>
<dbReference type="Gene3D" id="3.90.25.10">
    <property type="entry name" value="UDP-galactose 4-epimerase, domain 1"/>
    <property type="match status" value="1"/>
</dbReference>
<dbReference type="GO" id="GO:0005829">
    <property type="term" value="C:cytosol"/>
    <property type="evidence" value="ECO:0007669"/>
    <property type="project" value="TreeGrafter"/>
</dbReference>
<dbReference type="EMBL" id="JAGQLK010000003">
    <property type="protein sequence ID" value="MCA9382771.1"/>
    <property type="molecule type" value="Genomic_DNA"/>
</dbReference>
<dbReference type="AlphaFoldDB" id="A0A955L4Y2"/>
<dbReference type="GO" id="GO:0008831">
    <property type="term" value="F:dTDP-4-dehydrorhamnose reductase activity"/>
    <property type="evidence" value="ECO:0007669"/>
    <property type="project" value="UniProtKB-EC"/>
</dbReference>
<reference evidence="4" key="1">
    <citation type="submission" date="2020-04" db="EMBL/GenBank/DDBJ databases">
        <authorList>
            <person name="Zhang T."/>
        </authorList>
    </citation>
    <scope>NUCLEOTIDE SEQUENCE</scope>
    <source>
        <strain evidence="4">HKST-UBA14</strain>
    </source>
</reference>
<comment type="function">
    <text evidence="2">Catalyzes the reduction of dTDP-6-deoxy-L-lyxo-4-hexulose to yield dTDP-L-rhamnose.</text>
</comment>
<dbReference type="PANTHER" id="PTHR10491:SF4">
    <property type="entry name" value="METHIONINE ADENOSYLTRANSFERASE 2 SUBUNIT BETA"/>
    <property type="match status" value="1"/>
</dbReference>
<comment type="similarity">
    <text evidence="1 2">Belongs to the dTDP-4-dehydrorhamnose reductase family.</text>
</comment>
<dbReference type="CDD" id="cd05254">
    <property type="entry name" value="dTDP_HR_like_SDR_e"/>
    <property type="match status" value="1"/>
</dbReference>
<comment type="pathway">
    <text evidence="2">Carbohydrate biosynthesis; dTDP-L-rhamnose biosynthesis.</text>
</comment>
<dbReference type="PANTHER" id="PTHR10491">
    <property type="entry name" value="DTDP-4-DEHYDRORHAMNOSE REDUCTASE"/>
    <property type="match status" value="1"/>
</dbReference>
<gene>
    <name evidence="4" type="ORF">KC909_00230</name>
</gene>
<dbReference type="GO" id="GO:0019305">
    <property type="term" value="P:dTDP-rhamnose biosynthetic process"/>
    <property type="evidence" value="ECO:0007669"/>
    <property type="project" value="TreeGrafter"/>
</dbReference>
<comment type="caution">
    <text evidence="4">The sequence shown here is derived from an EMBL/GenBank/DDBJ whole genome shotgun (WGS) entry which is preliminary data.</text>
</comment>
<feature type="domain" description="RmlD-like substrate binding" evidence="3">
    <location>
        <begin position="5"/>
        <end position="295"/>
    </location>
</feature>
<evidence type="ECO:0000256" key="1">
    <source>
        <dbReference type="ARBA" id="ARBA00010944"/>
    </source>
</evidence>
<dbReference type="Pfam" id="PF04321">
    <property type="entry name" value="RmlD_sub_bind"/>
    <property type="match status" value="1"/>
</dbReference>
<organism evidence="4 5">
    <name type="scientific">Candidatus Dojkabacteria bacterium</name>
    <dbReference type="NCBI Taxonomy" id="2099670"/>
    <lineage>
        <taxon>Bacteria</taxon>
        <taxon>Candidatus Dojkabacteria</taxon>
    </lineage>
</organism>
<evidence type="ECO:0000256" key="2">
    <source>
        <dbReference type="RuleBase" id="RU364082"/>
    </source>
</evidence>
<reference evidence="4" key="2">
    <citation type="journal article" date="2021" name="Microbiome">
        <title>Successional dynamics and alternative stable states in a saline activated sludge microbial community over 9 years.</title>
        <authorList>
            <person name="Wang Y."/>
            <person name="Ye J."/>
            <person name="Ju F."/>
            <person name="Liu L."/>
            <person name="Boyd J.A."/>
            <person name="Deng Y."/>
            <person name="Parks D.H."/>
            <person name="Jiang X."/>
            <person name="Yin X."/>
            <person name="Woodcroft B.J."/>
            <person name="Tyson G.W."/>
            <person name="Hugenholtz P."/>
            <person name="Polz M.F."/>
            <person name="Zhang T."/>
        </authorList>
    </citation>
    <scope>NUCLEOTIDE SEQUENCE</scope>
    <source>
        <strain evidence="4">HKST-UBA14</strain>
    </source>
</reference>
<evidence type="ECO:0000313" key="5">
    <source>
        <dbReference type="Proteomes" id="UP000783287"/>
    </source>
</evidence>
<dbReference type="InterPro" id="IPR005913">
    <property type="entry name" value="dTDP_dehydrorham_reduct"/>
</dbReference>
<accession>A0A955L4Y2</accession>
<dbReference type="EC" id="1.1.1.133" evidence="2"/>
<sequence>MNKTKIFIVGSSGMLGTELSGIIAKSDEFELCTSDISDANGIDITDEQSIRNHISENNPDVVINCAAFTNVDACEEEDGYAIAEKVNGFGPGLLAKVCKEQDVVLVHISTESVFGDNKVDGYMEDYQPYNPLNGYGKSKVVGEEQVAEVMGGIEGSDFDNQNPKMYIVRTSWLFGPGATNFLAKIIKYAKERDHLDVVTDEDSSPTYILDLAERILELVKNDYKGGIYHITGNGHCTRNEFAKEILKHAGISTPVNETTHEQFERKTKIAKIGFLVNTKLPPMRDWQLMVEDFIKNRFQEE</sequence>
<dbReference type="Gene3D" id="3.40.50.720">
    <property type="entry name" value="NAD(P)-binding Rossmann-like Domain"/>
    <property type="match status" value="1"/>
</dbReference>
<proteinExistence type="inferred from homology"/>